<keyword evidence="3" id="KW-1185">Reference proteome</keyword>
<dbReference type="PROSITE" id="PS51272">
    <property type="entry name" value="SLH"/>
    <property type="match status" value="3"/>
</dbReference>
<comment type="caution">
    <text evidence="2">The sequence shown here is derived from an EMBL/GenBank/DDBJ whole genome shotgun (WGS) entry which is preliminary data.</text>
</comment>
<evidence type="ECO:0000313" key="2">
    <source>
        <dbReference type="EMBL" id="PWD52549.1"/>
    </source>
</evidence>
<dbReference type="SUPFAM" id="SSF141072">
    <property type="entry name" value="CalX-like"/>
    <property type="match status" value="1"/>
</dbReference>
<name>A0A2U1ZZZ4_9MICO</name>
<dbReference type="Proteomes" id="UP000245166">
    <property type="component" value="Unassembled WGS sequence"/>
</dbReference>
<sequence length="473" mass="49351">MRFAPSAPSGQMLDLRWTAAGGGVRIALPTGSRDVSGFENLSFRGAPGQLTTGAQDLTVSVLDGSGRTASFTVSQVSGALAPLPGTATPLKKTYLRTISYPVASLTGIDLTDVRQIRLAGVGASGSVYLSDVAFSTPDVGGVAELGLPSLTVGDAYVNEGDGPGEALIGLRLSAPSTVPVTTYVEAIGGSGTPGAQRLASSVTFAPGQTCVAFAVPLEGDRLPSRVPTTSIAVTAATVTNAVTADAFGLLTVREDDAVVLADGTVGVMAPDPGPQADPCALRADEVFTDVAPTNQFVDEISWLVATKVTTGWDTPSGKEFRPLAPVARDAMAAFLYRYAGSPEYTAPTVSPFVDVATTNQFYKEIAWLSERGVSLGWDTPAGKEFRPLAPVARDAMAAFLYRYAGSPEYTAPTVSPFVDVATSNPFYKEIAWLASTGISTGWPQVDDTVKFEPFVSVKRDAMAAFLFRYADQS</sequence>
<evidence type="ECO:0000259" key="1">
    <source>
        <dbReference type="PROSITE" id="PS51272"/>
    </source>
</evidence>
<evidence type="ECO:0000313" key="3">
    <source>
        <dbReference type="Proteomes" id="UP000245166"/>
    </source>
</evidence>
<reference evidence="2 3" key="1">
    <citation type="submission" date="2018-03" db="EMBL/GenBank/DDBJ databases">
        <title>Genome assembly of novel Miniimonas species PCH200.</title>
        <authorList>
            <person name="Thakur V."/>
            <person name="Kumar V."/>
            <person name="Singh D."/>
        </authorList>
    </citation>
    <scope>NUCLEOTIDE SEQUENCE [LARGE SCALE GENOMIC DNA]</scope>
    <source>
        <strain evidence="2 3">PCH200</strain>
    </source>
</reference>
<dbReference type="InterPro" id="IPR001119">
    <property type="entry name" value="SLH_dom"/>
</dbReference>
<dbReference type="InterPro" id="IPR038081">
    <property type="entry name" value="CalX-like_sf"/>
</dbReference>
<organism evidence="2 3">
    <name type="scientific">Serinibacter arcticus</name>
    <dbReference type="NCBI Taxonomy" id="1655435"/>
    <lineage>
        <taxon>Bacteria</taxon>
        <taxon>Bacillati</taxon>
        <taxon>Actinomycetota</taxon>
        <taxon>Actinomycetes</taxon>
        <taxon>Micrococcales</taxon>
        <taxon>Beutenbergiaceae</taxon>
        <taxon>Serinibacter</taxon>
    </lineage>
</organism>
<feature type="domain" description="SLH" evidence="1">
    <location>
        <begin position="283"/>
        <end position="349"/>
    </location>
</feature>
<feature type="domain" description="SLH" evidence="1">
    <location>
        <begin position="413"/>
        <end position="473"/>
    </location>
</feature>
<feature type="domain" description="SLH" evidence="1">
    <location>
        <begin position="351"/>
        <end position="412"/>
    </location>
</feature>
<dbReference type="AlphaFoldDB" id="A0A2U1ZZZ4"/>
<dbReference type="EMBL" id="PYHR01000002">
    <property type="protein sequence ID" value="PWD52549.1"/>
    <property type="molecule type" value="Genomic_DNA"/>
</dbReference>
<proteinExistence type="predicted"/>
<protein>
    <recommendedName>
        <fullName evidence="1">SLH domain-containing protein</fullName>
    </recommendedName>
</protein>
<accession>A0A2U1ZZZ4</accession>
<gene>
    <name evidence="2" type="ORF">C8046_13130</name>
</gene>